<comment type="caution">
    <text evidence="1">The sequence shown here is derived from an EMBL/GenBank/DDBJ whole genome shotgun (WGS) entry which is preliminary data.</text>
</comment>
<sequence length="47" mass="5586">AYKQECIKNDLRMKKNLSDDEIKKNKENITKSKKMFLDIVKGKEKNV</sequence>
<evidence type="ECO:0000313" key="1">
    <source>
        <dbReference type="EMBL" id="GAH48570.1"/>
    </source>
</evidence>
<name>X1GUP4_9ZZZZ</name>
<reference evidence="1" key="1">
    <citation type="journal article" date="2014" name="Front. Microbiol.">
        <title>High frequency of phylogenetically diverse reductive dehalogenase-homologous genes in deep subseafloor sedimentary metagenomes.</title>
        <authorList>
            <person name="Kawai M."/>
            <person name="Futagami T."/>
            <person name="Toyoda A."/>
            <person name="Takaki Y."/>
            <person name="Nishi S."/>
            <person name="Hori S."/>
            <person name="Arai W."/>
            <person name="Tsubouchi T."/>
            <person name="Morono Y."/>
            <person name="Uchiyama I."/>
            <person name="Ito T."/>
            <person name="Fujiyama A."/>
            <person name="Inagaki F."/>
            <person name="Takami H."/>
        </authorList>
    </citation>
    <scope>NUCLEOTIDE SEQUENCE</scope>
    <source>
        <strain evidence="1">Expedition CK06-06</strain>
    </source>
</reference>
<feature type="non-terminal residue" evidence="1">
    <location>
        <position position="1"/>
    </location>
</feature>
<dbReference type="AlphaFoldDB" id="X1GUP4"/>
<protein>
    <submittedName>
        <fullName evidence="1">Uncharacterized protein</fullName>
    </submittedName>
</protein>
<accession>X1GUP4</accession>
<dbReference type="EMBL" id="BARU01023010">
    <property type="protein sequence ID" value="GAH48570.1"/>
    <property type="molecule type" value="Genomic_DNA"/>
</dbReference>
<proteinExistence type="predicted"/>
<gene>
    <name evidence="1" type="ORF">S03H2_37380</name>
</gene>
<organism evidence="1">
    <name type="scientific">marine sediment metagenome</name>
    <dbReference type="NCBI Taxonomy" id="412755"/>
    <lineage>
        <taxon>unclassified sequences</taxon>
        <taxon>metagenomes</taxon>
        <taxon>ecological metagenomes</taxon>
    </lineage>
</organism>